<feature type="domain" description="SSD" evidence="22">
    <location>
        <begin position="281"/>
        <end position="439"/>
    </location>
</feature>
<evidence type="ECO:0000313" key="24">
    <source>
        <dbReference type="Proteomes" id="UP000612746"/>
    </source>
</evidence>
<dbReference type="SMART" id="SM00320">
    <property type="entry name" value="WD40"/>
    <property type="match status" value="5"/>
</dbReference>
<dbReference type="GO" id="GO:0005789">
    <property type="term" value="C:endoplasmic reticulum membrane"/>
    <property type="evidence" value="ECO:0007669"/>
    <property type="project" value="UniProtKB-SubCell"/>
</dbReference>
<keyword evidence="13" id="KW-0443">Lipid metabolism</keyword>
<feature type="transmembrane region" description="Helical" evidence="21">
    <location>
        <begin position="615"/>
        <end position="641"/>
    </location>
</feature>
<protein>
    <recommendedName>
        <fullName evidence="5">Sterol regulatory element-binding protein cleavage-activating protein</fullName>
    </recommendedName>
</protein>
<evidence type="ECO:0000256" key="11">
    <source>
        <dbReference type="ARBA" id="ARBA00022989"/>
    </source>
</evidence>
<dbReference type="Proteomes" id="UP000612746">
    <property type="component" value="Unassembled WGS sequence"/>
</dbReference>
<comment type="function">
    <text evidence="19">Escort protein required for cholesterol as well as lipid homeostasis. Regulates export of the SCAP-SREBP complex from the endoplasmic reticulum to the Golgi upon low cholesterol, thereby regulating the processing of sterol regulatory element-binding proteins (SREBPs) SREBF1/SREBP1 and SREBF2/SREBP2. At high sterol concentrations, formation of a ternary complex with INSIG (INSIG1 or INSIG2) leads to mask the ER export signal in SCAP, promoting retention of the complex in the endoplasmic reticulum. Low sterol concentrations trigger release of INSIG, a conformational change in the SSD domain of SCAP, unmasking of the ER export signal, promoting recruitment into COPII-coated vesicles and transport of the SCAP-SREBP to the Golgi: in the Golgi, SREBPs are then processed, releasing the transcription factor fragment of SREBPs from the membrane, its import into the nucleus and up-regulation of LDLR, INSIG1 and the mevalonate pathway. Binds cholesterol via its SSD domain.</text>
</comment>
<comment type="subcellular location">
    <subcellularLocation>
        <location evidence="2">Cytoplasmic vesicle</location>
        <location evidence="2">COPII-coated vesicle membrane</location>
        <topology evidence="2">Multi-pass membrane protein</topology>
    </subcellularLocation>
    <subcellularLocation>
        <location evidence="1">Endoplasmic reticulum membrane</location>
        <topology evidence="1">Multi-pass membrane protein</topology>
    </subcellularLocation>
    <subcellularLocation>
        <location evidence="3">Golgi apparatus membrane</location>
        <topology evidence="3">Multi-pass membrane protein</topology>
    </subcellularLocation>
</comment>
<keyword evidence="9" id="KW-0677">Repeat</keyword>
<keyword evidence="17" id="KW-0325">Glycoprotein</keyword>
<feature type="compositionally biased region" description="Low complexity" evidence="20">
    <location>
        <begin position="1185"/>
        <end position="1194"/>
    </location>
</feature>
<feature type="compositionally biased region" description="Polar residues" evidence="20">
    <location>
        <begin position="1085"/>
        <end position="1100"/>
    </location>
</feature>
<evidence type="ECO:0000256" key="1">
    <source>
        <dbReference type="ARBA" id="ARBA00004477"/>
    </source>
</evidence>
<feature type="transmembrane region" description="Helical" evidence="21">
    <location>
        <begin position="28"/>
        <end position="49"/>
    </location>
</feature>
<dbReference type="OrthoDB" id="6510177at2759"/>
<evidence type="ECO:0000256" key="21">
    <source>
        <dbReference type="SAM" id="Phobius"/>
    </source>
</evidence>
<evidence type="ECO:0000256" key="15">
    <source>
        <dbReference type="ARBA" id="ARBA00023136"/>
    </source>
</evidence>
<organism evidence="23 24">
    <name type="scientific">Umbelopsis vinacea</name>
    <dbReference type="NCBI Taxonomy" id="44442"/>
    <lineage>
        <taxon>Eukaryota</taxon>
        <taxon>Fungi</taxon>
        <taxon>Fungi incertae sedis</taxon>
        <taxon>Mucoromycota</taxon>
        <taxon>Mucoromycotina</taxon>
        <taxon>Umbelopsidomycetes</taxon>
        <taxon>Umbelopsidales</taxon>
        <taxon>Umbelopsidaceae</taxon>
        <taxon>Umbelopsis</taxon>
    </lineage>
</organism>
<evidence type="ECO:0000313" key="23">
    <source>
        <dbReference type="EMBL" id="KAG2187385.1"/>
    </source>
</evidence>
<dbReference type="GO" id="GO:0045540">
    <property type="term" value="P:regulation of cholesterol biosynthetic process"/>
    <property type="evidence" value="ECO:0007669"/>
    <property type="project" value="TreeGrafter"/>
</dbReference>
<reference evidence="23" key="1">
    <citation type="submission" date="2020-12" db="EMBL/GenBank/DDBJ databases">
        <title>Metabolic potential, ecology and presence of endohyphal bacteria is reflected in genomic diversity of Mucoromycotina.</title>
        <authorList>
            <person name="Muszewska A."/>
            <person name="Okrasinska A."/>
            <person name="Steczkiewicz K."/>
            <person name="Drgas O."/>
            <person name="Orlowska M."/>
            <person name="Perlinska-Lenart U."/>
            <person name="Aleksandrzak-Piekarczyk T."/>
            <person name="Szatraj K."/>
            <person name="Zielenkiewicz U."/>
            <person name="Pilsyk S."/>
            <person name="Malc E."/>
            <person name="Mieczkowski P."/>
            <person name="Kruszewska J.S."/>
            <person name="Biernat P."/>
            <person name="Pawlowska J."/>
        </authorList>
    </citation>
    <scope>NUCLEOTIDE SEQUENCE</scope>
    <source>
        <strain evidence="23">WA0000051536</strain>
    </source>
</reference>
<dbReference type="Gene3D" id="1.20.1640.10">
    <property type="entry name" value="Multidrug efflux transporter AcrB transmembrane domain"/>
    <property type="match status" value="1"/>
</dbReference>
<evidence type="ECO:0000256" key="2">
    <source>
        <dbReference type="ARBA" id="ARBA00004557"/>
    </source>
</evidence>
<evidence type="ECO:0000256" key="17">
    <source>
        <dbReference type="ARBA" id="ARBA00023180"/>
    </source>
</evidence>
<evidence type="ECO:0000256" key="16">
    <source>
        <dbReference type="ARBA" id="ARBA00023166"/>
    </source>
</evidence>
<keyword evidence="6" id="KW-0153">Cholesterol metabolism</keyword>
<keyword evidence="11 21" id="KW-1133">Transmembrane helix</keyword>
<keyword evidence="16" id="KW-1207">Sterol metabolism</keyword>
<evidence type="ECO:0000256" key="3">
    <source>
        <dbReference type="ARBA" id="ARBA00004653"/>
    </source>
</evidence>
<keyword evidence="14" id="KW-0446">Lipid-binding</keyword>
<accession>A0A8H7ULB3</accession>
<keyword evidence="12" id="KW-0333">Golgi apparatus</keyword>
<dbReference type="InterPro" id="IPR001680">
    <property type="entry name" value="WD40_rpt"/>
</dbReference>
<feature type="transmembrane region" description="Helical" evidence="21">
    <location>
        <begin position="417"/>
        <end position="439"/>
    </location>
</feature>
<evidence type="ECO:0000256" key="5">
    <source>
        <dbReference type="ARBA" id="ARBA00019541"/>
    </source>
</evidence>
<dbReference type="Pfam" id="PF12349">
    <property type="entry name" value="Sterol-sensing"/>
    <property type="match status" value="1"/>
</dbReference>
<dbReference type="PROSITE" id="PS50156">
    <property type="entry name" value="SSD"/>
    <property type="match status" value="1"/>
</dbReference>
<feature type="compositionally biased region" description="Polar residues" evidence="20">
    <location>
        <begin position="1195"/>
        <end position="1212"/>
    </location>
</feature>
<keyword evidence="8 21" id="KW-0812">Transmembrane</keyword>
<feature type="compositionally biased region" description="Low complexity" evidence="20">
    <location>
        <begin position="1213"/>
        <end position="1225"/>
    </location>
</feature>
<dbReference type="GO" id="GO:0032936">
    <property type="term" value="C:SREBP-SCAP complex"/>
    <property type="evidence" value="ECO:0007669"/>
    <property type="project" value="TreeGrafter"/>
</dbReference>
<evidence type="ECO:0000259" key="22">
    <source>
        <dbReference type="PROSITE" id="PS50156"/>
    </source>
</evidence>
<comment type="similarity">
    <text evidence="4">Belongs to the WD repeat SCAP family.</text>
</comment>
<evidence type="ECO:0000256" key="19">
    <source>
        <dbReference type="ARBA" id="ARBA00045958"/>
    </source>
</evidence>
<feature type="region of interest" description="Disordered" evidence="20">
    <location>
        <begin position="1185"/>
        <end position="1238"/>
    </location>
</feature>
<dbReference type="InterPro" id="IPR000731">
    <property type="entry name" value="SSD"/>
</dbReference>
<dbReference type="SUPFAM" id="SSF82866">
    <property type="entry name" value="Multidrug efflux transporter AcrB transmembrane domain"/>
    <property type="match status" value="1"/>
</dbReference>
<feature type="transmembrane region" description="Helical" evidence="21">
    <location>
        <begin position="282"/>
        <end position="300"/>
    </location>
</feature>
<evidence type="ECO:0000256" key="6">
    <source>
        <dbReference type="ARBA" id="ARBA00022548"/>
    </source>
</evidence>
<dbReference type="PANTHER" id="PTHR46378">
    <property type="entry name" value="STEROL REGULATORY ELEMENT-BINDING PROTEIN CLEAVAGE-ACTIVATING PROTEIN"/>
    <property type="match status" value="1"/>
</dbReference>
<evidence type="ECO:0000256" key="7">
    <source>
        <dbReference type="ARBA" id="ARBA00022574"/>
    </source>
</evidence>
<feature type="transmembrane region" description="Helical" evidence="21">
    <location>
        <begin position="384"/>
        <end position="405"/>
    </location>
</feature>
<evidence type="ECO:0000256" key="20">
    <source>
        <dbReference type="SAM" id="MobiDB-lite"/>
    </source>
</evidence>
<dbReference type="InterPro" id="IPR036322">
    <property type="entry name" value="WD40_repeat_dom_sf"/>
</dbReference>
<evidence type="ECO:0000256" key="9">
    <source>
        <dbReference type="ARBA" id="ARBA00022737"/>
    </source>
</evidence>
<dbReference type="GO" id="GO:0008203">
    <property type="term" value="P:cholesterol metabolic process"/>
    <property type="evidence" value="ECO:0007669"/>
    <property type="project" value="UniProtKB-KW"/>
</dbReference>
<keyword evidence="7" id="KW-0853">WD repeat</keyword>
<dbReference type="PANTHER" id="PTHR46378:SF1">
    <property type="entry name" value="STEROL REGULATORY ELEMENT-BINDING PROTEIN CLEAVAGE-ACTIVATING PROTEIN"/>
    <property type="match status" value="1"/>
</dbReference>
<keyword evidence="15 21" id="KW-0472">Membrane</keyword>
<evidence type="ECO:0000256" key="4">
    <source>
        <dbReference type="ARBA" id="ARBA00007410"/>
    </source>
</evidence>
<feature type="transmembrane region" description="Helical" evidence="21">
    <location>
        <begin position="344"/>
        <end position="364"/>
    </location>
</feature>
<evidence type="ECO:0000256" key="13">
    <source>
        <dbReference type="ARBA" id="ARBA00023098"/>
    </source>
</evidence>
<evidence type="ECO:0000256" key="12">
    <source>
        <dbReference type="ARBA" id="ARBA00023034"/>
    </source>
</evidence>
<sequence>MLNALKRLRIRIATAFYRYGKNSTEYTVINILVSSLIVLFLTVPAASWYSKHRAAEYYRLEQSAMNTNFWDSPYHISAMQDTNLPYVAPVLGIQQIHFVTTDGQITKRLLKQILEFDNKLMDTTAVTSHGKKVSMVDICYQMQGRCVVHSALDIWNDSLDELKQDIDITGTILNHVKKTSARSGLSLHPATLFGNATLDVLGQPISADSVLVTFLLREGPLRQKYREEWNSIWDAVTADLAIPVIETFNAKPSTPFYKKCDIEMEQFQYKYNSESIPLDSEIWILLITYGIIFTIVAVAFGNVQLVKSKYGLALAAVFETVACLSATLGIFTLAGLSFAHVPFYIIPLVIIIATIENVFVVTNAMLHSGCDMPIKEKVGRGLEALGFAITATLLAELSILVVGSHTGLQAVKEFCQFTAIALVIDYILQLTFFVSVLSVDIRRVELTDLDDRNLSKRVHLINETDDLTSDGKDSNEYCPMEETPGERPNCAACKGLKTHRAVTALVICSSILLLSVFSPQTPYRDQSAISLERYVHMDSISTNFWNVINPSYGVRFIEVRSPILVALDASEETFEHLQRINDVFEFESASKRAHEAEIKNQSSIQRFGFQLIRRFVTIIVSINIPSVLILVTLVGIVLWMLPPYREGFLEPMFQTFLARYGKYLVLAYISPKIPWAPLQRALKASTAAEYDEDGNHRGAISLQQNVSNRKKTPLGDVRIVTLSGHHAGDIKSIECTSSHGTIVSVGLEGEVVLWDGVRGKWVARLDRVQRRRDVKTFNADVNPDYAFGNSNTGTRFSTGSVRKVAILSPIQCIKIDHSNQWIASGHKNGVIRMWNISSSAWIREFVPTNTTKLNGHVQIGNEKENHQESNGKVKSLPHHNGVVTLNFISAFNPSESSAWDSPKVTRKHLAGKNQPPVVAPTYLIAAYEDGHVREWDLESGECVNAVQNDAKSSITQLLVTEVKPRSTHERQRIFAVSKDGNVTCYGRRSNNVDDIVAKPYWRHLYTIKEQNSEMVSSISAETSVDGTGIIVIGTEKGSVQVWNIANGRQLCALAEGQSTSRRDGKSGVSVRMPRRQESDMPHLRSSPSNEHNESTFLSHQSNHQSAIQHIAISRHCRSDQFISKGGKIDRCHRNEFLIASCAADGIVNIWRIDCSKGAAGDRCEQCGIGGNPLVYNHKKSSSSFYKSSDFSDTSHLQTNEGNREPITSLSEPSLTSGNSSTTTNNDQENGFDISDDHTPANMVDIEQLAMRLDDMRVSKRYLGRVCQPGGHGVTWLKSTILAGVRRTGSSDRHGSSASLGWEMWMAPMRKYEPHRRQRQSDSFGSSSSFYDVSSKYDVPVVTVNLNNDTEEHAGNEPENLGFVSRLLYTLFFNNGNSRPTRRRHPSATKTWRKSAINAARLQRVRRKRRDSSMASSRTESDALLEEEMHTKELLPFTNITCLKSLDGDGLAFDFGNFVKVVWLDEQPLMFTMNDIEPAFENESSSHQSLRSRHINTSNSKQNHFSELGSAKDHINNIEDREPLYLPRRSSSFTELSSRTRLPCGLQGDAPCRTASCDTDCSYKLKSHFPSVVNTIVSKKYN</sequence>
<dbReference type="InterPro" id="IPR015943">
    <property type="entry name" value="WD40/YVTN_repeat-like_dom_sf"/>
</dbReference>
<feature type="region of interest" description="Disordered" evidence="20">
    <location>
        <begin position="1056"/>
        <end position="1100"/>
    </location>
</feature>
<evidence type="ECO:0000256" key="18">
    <source>
        <dbReference type="ARBA" id="ARBA00023221"/>
    </source>
</evidence>
<name>A0A8H7ULB3_9FUNG</name>
<evidence type="ECO:0000256" key="14">
    <source>
        <dbReference type="ARBA" id="ARBA00023121"/>
    </source>
</evidence>
<proteinExistence type="inferred from homology"/>
<dbReference type="InterPro" id="IPR030225">
    <property type="entry name" value="SCAP"/>
</dbReference>
<evidence type="ECO:0000256" key="10">
    <source>
        <dbReference type="ARBA" id="ARBA00022824"/>
    </source>
</evidence>
<dbReference type="Gene3D" id="2.130.10.10">
    <property type="entry name" value="YVTN repeat-like/Quinoprotein amine dehydrogenase"/>
    <property type="match status" value="2"/>
</dbReference>
<comment type="caution">
    <text evidence="23">The sequence shown here is derived from an EMBL/GenBank/DDBJ whole genome shotgun (WGS) entry which is preliminary data.</text>
</comment>
<dbReference type="Pfam" id="PF00400">
    <property type="entry name" value="WD40"/>
    <property type="match status" value="1"/>
</dbReference>
<keyword evidence="24" id="KW-1185">Reference proteome</keyword>
<dbReference type="GO" id="GO:0012507">
    <property type="term" value="C:ER to Golgi transport vesicle membrane"/>
    <property type="evidence" value="ECO:0007669"/>
    <property type="project" value="UniProtKB-SubCell"/>
</dbReference>
<dbReference type="InterPro" id="IPR053958">
    <property type="entry name" value="HMGCR/SNAP/NPC1-like_SSD"/>
</dbReference>
<keyword evidence="18" id="KW-0753">Steroid metabolism</keyword>
<evidence type="ECO:0000256" key="8">
    <source>
        <dbReference type="ARBA" id="ARBA00022692"/>
    </source>
</evidence>
<dbReference type="EMBL" id="JAEPRA010000003">
    <property type="protein sequence ID" value="KAG2187385.1"/>
    <property type="molecule type" value="Genomic_DNA"/>
</dbReference>
<gene>
    <name evidence="23" type="ORF">INT44_005071</name>
</gene>
<dbReference type="GO" id="GO:0000139">
    <property type="term" value="C:Golgi membrane"/>
    <property type="evidence" value="ECO:0007669"/>
    <property type="project" value="UniProtKB-SubCell"/>
</dbReference>
<dbReference type="GO" id="GO:0032934">
    <property type="term" value="F:sterol binding"/>
    <property type="evidence" value="ECO:0007669"/>
    <property type="project" value="InterPro"/>
</dbReference>
<dbReference type="SUPFAM" id="SSF50978">
    <property type="entry name" value="WD40 repeat-like"/>
    <property type="match status" value="1"/>
</dbReference>
<feature type="transmembrane region" description="Helical" evidence="21">
    <location>
        <begin position="312"/>
        <end position="338"/>
    </location>
</feature>
<keyword evidence="10" id="KW-0256">Endoplasmic reticulum</keyword>
<dbReference type="GO" id="GO:0032933">
    <property type="term" value="P:SREBP signaling pathway"/>
    <property type="evidence" value="ECO:0007669"/>
    <property type="project" value="InterPro"/>
</dbReference>